<dbReference type="AlphaFoldDB" id="A0A7X0VCG0"/>
<evidence type="ECO:0000259" key="2">
    <source>
        <dbReference type="Pfam" id="PF16169"/>
    </source>
</evidence>
<evidence type="ECO:0000259" key="1">
    <source>
        <dbReference type="Pfam" id="PF14399"/>
    </source>
</evidence>
<evidence type="ECO:0000313" key="3">
    <source>
        <dbReference type="EMBL" id="MBB6629711.1"/>
    </source>
</evidence>
<organism evidence="3 4">
    <name type="scientific">Nocardioides luti</name>
    <dbReference type="NCBI Taxonomy" id="2761101"/>
    <lineage>
        <taxon>Bacteria</taxon>
        <taxon>Bacillati</taxon>
        <taxon>Actinomycetota</taxon>
        <taxon>Actinomycetes</taxon>
        <taxon>Propionibacteriales</taxon>
        <taxon>Nocardioidaceae</taxon>
        <taxon>Nocardioides</taxon>
    </lineage>
</organism>
<proteinExistence type="predicted"/>
<sequence length="358" mass="37727">MASSSDAVAVPYPHRRGGHCGSGAMRDLLEWAGLGWEGPPDEGLVFALSGSLDLSYVRNAALMPPVYLVGRGGDLETDLPTRLGAVVTVHATEDPQVGWTYVRDAVRAGRPALVWADIAELPYLRVRLQMSRHDIVVIGYDDVQQLAHVVDNDRDEVQLVPYEALARARCSRGFPVPTRHTYFDIAWPDSLPDLATVARAAFAQAAVAMTTSTGPSIVTGRDTATGATGLAAVDLFAEDLARWPEVFPDEVLDLALQGLSAFVEKAGTGGGLFRRLLSSGAADIARLTGDVRASEVANAAHLCAETWSLVASLGRQEGPARGRAEQAALAAAALPSLERDLVTALGAAGALQNAEVSA</sequence>
<dbReference type="InterPro" id="IPR032369">
    <property type="entry name" value="DUF4872"/>
</dbReference>
<name>A0A7X0VCG0_9ACTN</name>
<keyword evidence="4" id="KW-1185">Reference proteome</keyword>
<dbReference type="Proteomes" id="UP000523955">
    <property type="component" value="Unassembled WGS sequence"/>
</dbReference>
<dbReference type="Pfam" id="PF16169">
    <property type="entry name" value="DUF4872"/>
    <property type="match status" value="1"/>
</dbReference>
<accession>A0A7X0VCG0</accession>
<dbReference type="EMBL" id="JACKXE010000002">
    <property type="protein sequence ID" value="MBB6629711.1"/>
    <property type="molecule type" value="Genomic_DNA"/>
</dbReference>
<dbReference type="RefSeq" id="WP_056680457.1">
    <property type="nucleotide sequence ID" value="NZ_JACKXE010000002.1"/>
</dbReference>
<gene>
    <name evidence="3" type="ORF">H5V45_20505</name>
</gene>
<feature type="domain" description="DUF4872" evidence="2">
    <location>
        <begin position="163"/>
        <end position="345"/>
    </location>
</feature>
<dbReference type="Pfam" id="PF14399">
    <property type="entry name" value="BtrH_N"/>
    <property type="match status" value="1"/>
</dbReference>
<protein>
    <submittedName>
        <fullName evidence="3">BtrH N-terminal domain-containing protein</fullName>
    </submittedName>
</protein>
<dbReference type="InterPro" id="IPR026935">
    <property type="entry name" value="BtrH_N"/>
</dbReference>
<comment type="caution">
    <text evidence="3">The sequence shown here is derived from an EMBL/GenBank/DDBJ whole genome shotgun (WGS) entry which is preliminary data.</text>
</comment>
<reference evidence="3 4" key="1">
    <citation type="submission" date="2020-08" db="EMBL/GenBank/DDBJ databases">
        <authorList>
            <person name="Seo M.-J."/>
        </authorList>
    </citation>
    <scope>NUCLEOTIDE SEQUENCE [LARGE SCALE GENOMIC DNA]</scope>
    <source>
        <strain evidence="3 4">KIGAM211</strain>
    </source>
</reference>
<feature type="domain" description="Butirosin biosynthesis protein H N-terminal" evidence="1">
    <location>
        <begin position="19"/>
        <end position="152"/>
    </location>
</feature>
<evidence type="ECO:0000313" key="4">
    <source>
        <dbReference type="Proteomes" id="UP000523955"/>
    </source>
</evidence>